<dbReference type="PROSITE" id="PS01159">
    <property type="entry name" value="WW_DOMAIN_1"/>
    <property type="match status" value="1"/>
</dbReference>
<dbReference type="Proteomes" id="UP000076449">
    <property type="component" value="Chromosome I"/>
</dbReference>
<evidence type="ECO:0000259" key="2">
    <source>
        <dbReference type="PROSITE" id="PS50020"/>
    </source>
</evidence>
<feature type="compositionally biased region" description="Polar residues" evidence="1">
    <location>
        <begin position="479"/>
        <end position="490"/>
    </location>
</feature>
<dbReference type="Gene3D" id="2.20.70.10">
    <property type="match status" value="1"/>
</dbReference>
<feature type="compositionally biased region" description="Low complexity" evidence="1">
    <location>
        <begin position="48"/>
        <end position="63"/>
    </location>
</feature>
<feature type="region of interest" description="Disordered" evidence="1">
    <location>
        <begin position="41"/>
        <end position="90"/>
    </location>
</feature>
<name>A0A169X770_PENCH</name>
<feature type="compositionally biased region" description="Polar residues" evidence="1">
    <location>
        <begin position="301"/>
        <end position="311"/>
    </location>
</feature>
<feature type="region of interest" description="Disordered" evidence="1">
    <location>
        <begin position="456"/>
        <end position="490"/>
    </location>
</feature>
<gene>
    <name evidence="3" type="ORF">EN45_006160</name>
</gene>
<dbReference type="PhylomeDB" id="A0A169X770"/>
<dbReference type="CDD" id="cd00201">
    <property type="entry name" value="WW"/>
    <property type="match status" value="1"/>
</dbReference>
<accession>A0A169X770</accession>
<feature type="compositionally biased region" description="Polar residues" evidence="1">
    <location>
        <begin position="267"/>
        <end position="279"/>
    </location>
</feature>
<protein>
    <recommendedName>
        <fullName evidence="2">WW domain-containing protein</fullName>
    </recommendedName>
</protein>
<dbReference type="EMBL" id="CM002798">
    <property type="protein sequence ID" value="KZN90499.1"/>
    <property type="molecule type" value="Genomic_DNA"/>
</dbReference>
<dbReference type="InterPro" id="IPR001202">
    <property type="entry name" value="WW_dom"/>
</dbReference>
<dbReference type="SUPFAM" id="SSF51045">
    <property type="entry name" value="WW domain"/>
    <property type="match status" value="1"/>
</dbReference>
<reference evidence="3" key="1">
    <citation type="journal article" date="2014" name="Genome Announc.">
        <title>Complete sequencing and chromosome-scale genome assembly of the industrial progenitor strain P2niaD18 from the penicillin producer Penicillium chrysogenum.</title>
        <authorList>
            <person name="Specht T."/>
            <person name="Dahlmann T.A."/>
            <person name="Zadra I."/>
            <person name="Kurnsteiner H."/>
            <person name="Kuck U."/>
        </authorList>
    </citation>
    <scope>NUCLEOTIDE SEQUENCE [LARGE SCALE GENOMIC DNA]</scope>
    <source>
        <strain evidence="3">P2niaD18</strain>
    </source>
</reference>
<dbReference type="AlphaFoldDB" id="A0A169X770"/>
<feature type="domain" description="WW" evidence="2">
    <location>
        <begin position="17"/>
        <end position="51"/>
    </location>
</feature>
<evidence type="ECO:0000256" key="1">
    <source>
        <dbReference type="SAM" id="MobiDB-lite"/>
    </source>
</evidence>
<organism evidence="3">
    <name type="scientific">Penicillium chrysogenum</name>
    <name type="common">Penicillium notatum</name>
    <dbReference type="NCBI Taxonomy" id="5076"/>
    <lineage>
        <taxon>Eukaryota</taxon>
        <taxon>Fungi</taxon>
        <taxon>Dikarya</taxon>
        <taxon>Ascomycota</taxon>
        <taxon>Pezizomycotina</taxon>
        <taxon>Eurotiomycetes</taxon>
        <taxon>Eurotiomycetidae</taxon>
        <taxon>Eurotiales</taxon>
        <taxon>Aspergillaceae</taxon>
        <taxon>Penicillium</taxon>
        <taxon>Penicillium chrysogenum species complex</taxon>
    </lineage>
</organism>
<sequence length="490" mass="52822">MAPEAPADTAGPSSPPPQLPEGWLPQWEGVGRKWYYVQRTTGKSQWEVPTEPVVLTPSTTPTPMGVGPTQEPRSHPTSNSTRELESVDTTAGGTYSAADSARISVGNRAHYVCSSLDSQIYGQSDNPTYGSSGVPGWYSSQTGQHLLGGYQQQLAANATGYGQNSLQHGPVGRMNGVQQAFYASQTHPGYQMTGPHHMGQNISSSAWGNNPGTYQGHQSGYNMAQHAQSFQGFSADPAGLRNHHQPASWTITSNSQGQMARPMEGASDSQPPWQLESQGHFNASGEAAPVNLHPSTMSKPFFGSYSSSQHGEPSPEEFSRRVSNPSLVQEGQHYQTAAEGFPNHSPHSMVEQGRFGQSQPDPRSHSQHAPTDPALQGFSPLQHVQSQYQQQHMIGKQSGPYQANFAQGHQQYHNPMTRVNANQYVSQHQFGPSDGSTGFSEIGHVHQAPYHQSSHYPEHLGHSLGEAGKDSGSRFVSGPWTSAPPSAGQL</sequence>
<dbReference type="InterPro" id="IPR036020">
    <property type="entry name" value="WW_dom_sf"/>
</dbReference>
<feature type="compositionally biased region" description="Basic and acidic residues" evidence="1">
    <location>
        <begin position="456"/>
        <end position="472"/>
    </location>
</feature>
<evidence type="ECO:0000313" key="3">
    <source>
        <dbReference type="EMBL" id="KZN90499.1"/>
    </source>
</evidence>
<feature type="region of interest" description="Disordered" evidence="1">
    <location>
        <begin position="1"/>
        <end position="25"/>
    </location>
</feature>
<feature type="region of interest" description="Disordered" evidence="1">
    <location>
        <begin position="301"/>
        <end position="322"/>
    </location>
</feature>
<dbReference type="PROSITE" id="PS50020">
    <property type="entry name" value="WW_DOMAIN_2"/>
    <property type="match status" value="1"/>
</dbReference>
<feature type="region of interest" description="Disordered" evidence="1">
    <location>
        <begin position="338"/>
        <end position="377"/>
    </location>
</feature>
<proteinExistence type="predicted"/>
<feature type="region of interest" description="Disordered" evidence="1">
    <location>
        <begin position="252"/>
        <end position="279"/>
    </location>
</feature>
<feature type="compositionally biased region" description="Polar residues" evidence="1">
    <location>
        <begin position="75"/>
        <end position="90"/>
    </location>
</feature>